<dbReference type="Gene3D" id="3.40.50.150">
    <property type="entry name" value="Vaccinia Virus protein VP39"/>
    <property type="match status" value="1"/>
</dbReference>
<keyword evidence="2" id="KW-0808">Transferase</keyword>
<evidence type="ECO:0000313" key="4">
    <source>
        <dbReference type="EMBL" id="KHJ33578.1"/>
    </source>
</evidence>
<dbReference type="Proteomes" id="UP000030854">
    <property type="component" value="Unassembled WGS sequence"/>
</dbReference>
<gene>
    <name evidence="4" type="ORF">EV44_g3052</name>
</gene>
<dbReference type="AlphaFoldDB" id="A0A0B1P5M5"/>
<dbReference type="PANTHER" id="PTHR43397">
    <property type="entry name" value="ERGOTHIONEINE BIOSYNTHESIS PROTEIN 1"/>
    <property type="match status" value="1"/>
</dbReference>
<dbReference type="EMBL" id="JNVN01001352">
    <property type="protein sequence ID" value="KHJ33578.1"/>
    <property type="molecule type" value="Genomic_DNA"/>
</dbReference>
<reference evidence="4 5" key="1">
    <citation type="journal article" date="2014" name="BMC Genomics">
        <title>Adaptive genomic structural variation in the grape powdery mildew pathogen, Erysiphe necator.</title>
        <authorList>
            <person name="Jones L."/>
            <person name="Riaz S."/>
            <person name="Morales-Cruz A."/>
            <person name="Amrine K.C."/>
            <person name="McGuire B."/>
            <person name="Gubler W.D."/>
            <person name="Walker M.A."/>
            <person name="Cantu D."/>
        </authorList>
    </citation>
    <scope>NUCLEOTIDE SEQUENCE [LARGE SCALE GENOMIC DNA]</scope>
    <source>
        <strain evidence="5">c</strain>
    </source>
</reference>
<dbReference type="PANTHER" id="PTHR43397:SF1">
    <property type="entry name" value="ERGOTHIONEINE BIOSYNTHESIS PROTEIN 1"/>
    <property type="match status" value="1"/>
</dbReference>
<evidence type="ECO:0000256" key="1">
    <source>
        <dbReference type="ARBA" id="ARBA00022603"/>
    </source>
</evidence>
<protein>
    <submittedName>
        <fullName evidence="4">Putative duf323 domain protein</fullName>
    </submittedName>
</protein>
<dbReference type="InterPro" id="IPR019257">
    <property type="entry name" value="MeTrfase_dom"/>
</dbReference>
<feature type="domain" description="Histidine-specific methyltransferase SAM-dependent" evidence="3">
    <location>
        <begin position="35"/>
        <end position="190"/>
    </location>
</feature>
<keyword evidence="1" id="KW-0489">Methyltransferase</keyword>
<dbReference type="STRING" id="52586.A0A0B1P5M5"/>
<evidence type="ECO:0000259" key="3">
    <source>
        <dbReference type="Pfam" id="PF10017"/>
    </source>
</evidence>
<evidence type="ECO:0000256" key="2">
    <source>
        <dbReference type="ARBA" id="ARBA00022679"/>
    </source>
</evidence>
<dbReference type="Pfam" id="PF10017">
    <property type="entry name" value="Methyltransf_33"/>
    <property type="match status" value="1"/>
</dbReference>
<dbReference type="OMA" id="AVDMANT"/>
<proteinExistence type="predicted"/>
<dbReference type="InterPro" id="IPR029063">
    <property type="entry name" value="SAM-dependent_MTases_sf"/>
</dbReference>
<sequence>MSNELLSQKRSTEKKCNRDKRIFDIRSNSVEDYLKEEVLKSLRSTSRPRTLPTMLLYNEQGLQLFEELTYLEEYYLTKAEIDILMESAREIASIITSGSMVVELGSGNLRKVIFLLKEFEKQKKKIDYYALDLCAKELNRTLEQAPPFRYVSCYGLHGTYEDGLLWLGSAINRQRSKVILSLGSSLGTLNSLISMFLELKISRKFQIP</sequence>
<dbReference type="NCBIfam" id="TIGR03439">
    <property type="entry name" value="methyl_EasF"/>
    <property type="match status" value="1"/>
</dbReference>
<dbReference type="HOGENOM" id="CLU_105538_0_0_1"/>
<keyword evidence="5" id="KW-1185">Reference proteome</keyword>
<organism evidence="4 5">
    <name type="scientific">Uncinula necator</name>
    <name type="common">Grape powdery mildew</name>
    <dbReference type="NCBI Taxonomy" id="52586"/>
    <lineage>
        <taxon>Eukaryota</taxon>
        <taxon>Fungi</taxon>
        <taxon>Dikarya</taxon>
        <taxon>Ascomycota</taxon>
        <taxon>Pezizomycotina</taxon>
        <taxon>Leotiomycetes</taxon>
        <taxon>Erysiphales</taxon>
        <taxon>Erysiphaceae</taxon>
        <taxon>Erysiphe</taxon>
    </lineage>
</organism>
<dbReference type="InterPro" id="IPR017805">
    <property type="entry name" value="SAM_MeTrfase_EasF-type_put"/>
</dbReference>
<comment type="caution">
    <text evidence="4">The sequence shown here is derived from an EMBL/GenBank/DDBJ whole genome shotgun (WGS) entry which is preliminary data.</text>
</comment>
<dbReference type="GO" id="GO:0032259">
    <property type="term" value="P:methylation"/>
    <property type="evidence" value="ECO:0007669"/>
    <property type="project" value="UniProtKB-KW"/>
</dbReference>
<accession>A0A0B1P5M5</accession>
<dbReference type="GO" id="GO:0008168">
    <property type="term" value="F:methyltransferase activity"/>
    <property type="evidence" value="ECO:0007669"/>
    <property type="project" value="UniProtKB-KW"/>
</dbReference>
<dbReference type="InterPro" id="IPR051128">
    <property type="entry name" value="EgtD_Methyltrsf_superfamily"/>
</dbReference>
<name>A0A0B1P5M5_UNCNE</name>
<evidence type="ECO:0000313" key="5">
    <source>
        <dbReference type="Proteomes" id="UP000030854"/>
    </source>
</evidence>